<protein>
    <recommendedName>
        <fullName evidence="1">AB hydrolase-1 domain-containing protein</fullName>
    </recommendedName>
</protein>
<proteinExistence type="predicted"/>
<dbReference type="Pfam" id="PF12697">
    <property type="entry name" value="Abhydrolase_6"/>
    <property type="match status" value="1"/>
</dbReference>
<dbReference type="InterPro" id="IPR029058">
    <property type="entry name" value="AB_hydrolase_fold"/>
</dbReference>
<dbReference type="Proteomes" id="UP000198817">
    <property type="component" value="Unassembled WGS sequence"/>
</dbReference>
<sequence>MENWKLRKGNGHIVPCLAEIPDGAKQIVLYVHGFESCKECDTAELLRRRLPAEGVGVVSYDQPGHGEEEARQEPLGIEACKDSLALVEEKAAACCPDAEILYFGSSYGAYLTGLYISSRPHRGHRFFMRSAAVNMPWLLLGPPGTPPDPEAAALLEKQGYLQPNLGVGNPVKIPRDMFEDLRQNNLFLSFAPDAFGETCCRMVHGSEDPVIDPEMARVFAEKFRIPITFFPGEGHSINLKPGDPDRVVDMALEFFQA</sequence>
<dbReference type="STRING" id="155865.SAMN05216515_10152"/>
<accession>A0A1I7FFX9</accession>
<dbReference type="OrthoDB" id="9780269at2"/>
<dbReference type="RefSeq" id="WP_090469804.1">
    <property type="nucleotide sequence ID" value="NZ_FOWF01000001.1"/>
</dbReference>
<evidence type="ECO:0000313" key="2">
    <source>
        <dbReference type="EMBL" id="SFU35090.1"/>
    </source>
</evidence>
<keyword evidence="3" id="KW-1185">Reference proteome</keyword>
<dbReference type="Gene3D" id="3.40.50.1820">
    <property type="entry name" value="alpha/beta hydrolase"/>
    <property type="match status" value="1"/>
</dbReference>
<reference evidence="2 3" key="1">
    <citation type="submission" date="2016-10" db="EMBL/GenBank/DDBJ databases">
        <authorList>
            <person name="de Groot N.N."/>
        </authorList>
    </citation>
    <scope>NUCLEOTIDE SEQUENCE [LARGE SCALE GENOMIC DNA]</scope>
    <source>
        <strain evidence="2 3">KHGC13</strain>
    </source>
</reference>
<dbReference type="EMBL" id="FPBT01000002">
    <property type="protein sequence ID" value="SFU35090.1"/>
    <property type="molecule type" value="Genomic_DNA"/>
</dbReference>
<name>A0A1I7FFX9_9FIRM</name>
<dbReference type="AlphaFoldDB" id="A0A1I7FFX9"/>
<evidence type="ECO:0000259" key="1">
    <source>
        <dbReference type="Pfam" id="PF12697"/>
    </source>
</evidence>
<evidence type="ECO:0000313" key="3">
    <source>
        <dbReference type="Proteomes" id="UP000198817"/>
    </source>
</evidence>
<organism evidence="2 3">
    <name type="scientific">Eubacterium pyruvativorans</name>
    <dbReference type="NCBI Taxonomy" id="155865"/>
    <lineage>
        <taxon>Bacteria</taxon>
        <taxon>Bacillati</taxon>
        <taxon>Bacillota</taxon>
        <taxon>Clostridia</taxon>
        <taxon>Eubacteriales</taxon>
        <taxon>Eubacteriaceae</taxon>
        <taxon>Eubacterium</taxon>
    </lineage>
</organism>
<dbReference type="InterPro" id="IPR000073">
    <property type="entry name" value="AB_hydrolase_1"/>
</dbReference>
<gene>
    <name evidence="2" type="ORF">SAMN05216508_102115</name>
</gene>
<dbReference type="SUPFAM" id="SSF53474">
    <property type="entry name" value="alpha/beta-Hydrolases"/>
    <property type="match status" value="1"/>
</dbReference>
<feature type="domain" description="AB hydrolase-1" evidence="1">
    <location>
        <begin position="28"/>
        <end position="249"/>
    </location>
</feature>